<dbReference type="Gene3D" id="3.30.2290.10">
    <property type="entry name" value="PmbA/TldD superfamily"/>
    <property type="match status" value="1"/>
</dbReference>
<reference evidence="2 3" key="1">
    <citation type="submission" date="2017-03" db="EMBL/GenBank/DDBJ databases">
        <title>Genome sequence of Clostridium oryzae DSM 28571.</title>
        <authorList>
            <person name="Poehlein A."/>
            <person name="Daniel R."/>
        </authorList>
    </citation>
    <scope>NUCLEOTIDE SEQUENCE [LARGE SCALE GENOMIC DNA]</scope>
    <source>
        <strain evidence="2 3">DSM 28571</strain>
    </source>
</reference>
<dbReference type="PANTHER" id="PTHR43421:SF1">
    <property type="entry name" value="METALLOPROTEASE PMBA"/>
    <property type="match status" value="1"/>
</dbReference>
<dbReference type="GO" id="GO:0005829">
    <property type="term" value="C:cytosol"/>
    <property type="evidence" value="ECO:0007669"/>
    <property type="project" value="TreeGrafter"/>
</dbReference>
<gene>
    <name evidence="2" type="ORF">CLORY_40950</name>
</gene>
<dbReference type="InterPro" id="IPR036059">
    <property type="entry name" value="TldD/PmbA_sf"/>
</dbReference>
<dbReference type="EMBL" id="MZGV01000084">
    <property type="protein sequence ID" value="OPJ57446.1"/>
    <property type="molecule type" value="Genomic_DNA"/>
</dbReference>
<organism evidence="2 3">
    <name type="scientific">Clostridium oryzae</name>
    <dbReference type="NCBI Taxonomy" id="1450648"/>
    <lineage>
        <taxon>Bacteria</taxon>
        <taxon>Bacillati</taxon>
        <taxon>Bacillota</taxon>
        <taxon>Clostridia</taxon>
        <taxon>Eubacteriales</taxon>
        <taxon>Clostridiaceae</taxon>
        <taxon>Clostridium</taxon>
    </lineage>
</organism>
<dbReference type="InterPro" id="IPR045569">
    <property type="entry name" value="Metalloprtase-TldD/E_C"/>
</dbReference>
<dbReference type="OrthoDB" id="9803618at2"/>
<protein>
    <submittedName>
        <fullName evidence="2">Putative modulator of DNA gyrase</fullName>
    </submittedName>
</protein>
<sequence length="425" mass="49564">MEWYDFAKKIIRKLTECDLFIDVEIYYIDTHKYEKYEYNFMSNQVEDGHENSIAIRAKNEDGKIFFHSTQDISDRGVNIIIDKFYSDIYCASREFWNSPSHCNFIQVQTFDTGIKDQTFEEKFARIHKTFYYYIDSIDIKNIFIKYSQVLGKTAIMTMNGFNNTYEWSRYQLTFSVVGVNEREYHNSIFSRKYSDVDLDSISEDILIFLTAEELKRGEKIKVNRVFFTSFSAAQLLTEISIAETYFSEIPINAKIANSNLNIEDNGLIDMCIGSRPFDDAGFIQARRGIIEKGIYKGCIYNKFYNVEDVNVSRDSYKDYPKPSASNFIIVPSVTEIKKFMLNSITIYEIEDIQFISDESLILKGVKYIYVNSLNNKYYGKKNLTLSISKLLQCFRNAGNNLTFHSSTTGAPTLEFSSELFDDWEE</sequence>
<evidence type="ECO:0000313" key="3">
    <source>
        <dbReference type="Proteomes" id="UP000190080"/>
    </source>
</evidence>
<dbReference type="PANTHER" id="PTHR43421">
    <property type="entry name" value="METALLOPROTEASE PMBA"/>
    <property type="match status" value="1"/>
</dbReference>
<dbReference type="InterPro" id="IPR047657">
    <property type="entry name" value="PmbA"/>
</dbReference>
<keyword evidence="3" id="KW-1185">Reference proteome</keyword>
<dbReference type="GO" id="GO:0006508">
    <property type="term" value="P:proteolysis"/>
    <property type="evidence" value="ECO:0007669"/>
    <property type="project" value="InterPro"/>
</dbReference>
<comment type="caution">
    <text evidence="2">The sequence shown here is derived from an EMBL/GenBank/DDBJ whole genome shotgun (WGS) entry which is preliminary data.</text>
</comment>
<dbReference type="Proteomes" id="UP000190080">
    <property type="component" value="Unassembled WGS sequence"/>
</dbReference>
<accession>A0A1V4IBX6</accession>
<dbReference type="InterPro" id="IPR035068">
    <property type="entry name" value="TldD/PmbA_N"/>
</dbReference>
<dbReference type="RefSeq" id="WP_079428016.1">
    <property type="nucleotide sequence ID" value="NZ_MZGV01000084.1"/>
</dbReference>
<name>A0A1V4IBX6_9CLOT</name>
<evidence type="ECO:0000313" key="2">
    <source>
        <dbReference type="EMBL" id="OPJ57446.1"/>
    </source>
</evidence>
<feature type="domain" description="Metalloprotease TldD/E C-terminal" evidence="1">
    <location>
        <begin position="224"/>
        <end position="340"/>
    </location>
</feature>
<dbReference type="STRING" id="1450648.CLORY_40950"/>
<evidence type="ECO:0000259" key="1">
    <source>
        <dbReference type="Pfam" id="PF19289"/>
    </source>
</evidence>
<dbReference type="Pfam" id="PF19289">
    <property type="entry name" value="PmbA_TldD_3rd"/>
    <property type="match status" value="1"/>
</dbReference>
<dbReference type="GO" id="GO:0008237">
    <property type="term" value="F:metallopeptidase activity"/>
    <property type="evidence" value="ECO:0007669"/>
    <property type="project" value="InterPro"/>
</dbReference>
<dbReference type="SUPFAM" id="SSF111283">
    <property type="entry name" value="Putative modulator of DNA gyrase, PmbA/TldD"/>
    <property type="match status" value="1"/>
</dbReference>
<dbReference type="AlphaFoldDB" id="A0A1V4IBX6"/>
<proteinExistence type="predicted"/>